<gene>
    <name evidence="1" type="ORF">RM51_05695</name>
</gene>
<dbReference type="RefSeq" id="WP_039366016.1">
    <property type="nucleotide sequence ID" value="NZ_JWTA01000004.1"/>
</dbReference>
<sequence length="127" mass="15067">MKTLYQSKNRKIELKIIGYDEPNNGRELHIAELYINGKNLSDNYFENKWNRLNFNLDEFQFESPDSKYIFIPAEGNSFVINANTLSMIKLPYKALSTLHFKKNEFPENKIKIYYSDETIEFNLPITE</sequence>
<dbReference type="Proteomes" id="UP000031167">
    <property type="component" value="Unassembled WGS sequence"/>
</dbReference>
<protein>
    <submittedName>
        <fullName evidence="1">Uncharacterized protein</fullName>
    </submittedName>
</protein>
<name>A0A0B4CSK5_9FLAO</name>
<dbReference type="AlphaFoldDB" id="A0A0B4CSK5"/>
<dbReference type="STRING" id="363331.RM51_05695"/>
<dbReference type="OrthoDB" id="1256284at2"/>
<comment type="caution">
    <text evidence="1">The sequence shown here is derived from an EMBL/GenBank/DDBJ whole genome shotgun (WGS) entry which is preliminary data.</text>
</comment>
<evidence type="ECO:0000313" key="2">
    <source>
        <dbReference type="Proteomes" id="UP000031167"/>
    </source>
</evidence>
<dbReference type="EMBL" id="JWTA01000004">
    <property type="protein sequence ID" value="KIC64204.1"/>
    <property type="molecule type" value="Genomic_DNA"/>
</dbReference>
<organism evidence="1 2">
    <name type="scientific">Chryseobacterium taiwanense</name>
    <dbReference type="NCBI Taxonomy" id="363331"/>
    <lineage>
        <taxon>Bacteria</taxon>
        <taxon>Pseudomonadati</taxon>
        <taxon>Bacteroidota</taxon>
        <taxon>Flavobacteriia</taxon>
        <taxon>Flavobacteriales</taxon>
        <taxon>Weeksellaceae</taxon>
        <taxon>Chryseobacterium group</taxon>
        <taxon>Chryseobacterium</taxon>
    </lineage>
</organism>
<evidence type="ECO:0000313" key="1">
    <source>
        <dbReference type="EMBL" id="KIC64204.1"/>
    </source>
</evidence>
<accession>A0A0B4CSK5</accession>
<keyword evidence="2" id="KW-1185">Reference proteome</keyword>
<proteinExistence type="predicted"/>
<reference evidence="1 2" key="1">
    <citation type="submission" date="2014-12" db="EMBL/GenBank/DDBJ databases">
        <title>Genome sequencing of Chryseobacterium taiwanense TPW19.</title>
        <authorList>
            <person name="Tan P.W."/>
            <person name="Chan K.-G."/>
        </authorList>
    </citation>
    <scope>NUCLEOTIDE SEQUENCE [LARGE SCALE GENOMIC DNA]</scope>
    <source>
        <strain evidence="1 2">TPW19</strain>
    </source>
</reference>